<gene>
    <name evidence="4" type="ORF">ABVT11_19700</name>
</gene>
<dbReference type="PANTHER" id="PTHR45947:SF3">
    <property type="entry name" value="SULFOQUINOVOSYL TRANSFERASE SQD2"/>
    <property type="match status" value="1"/>
</dbReference>
<dbReference type="PANTHER" id="PTHR45947">
    <property type="entry name" value="SULFOQUINOVOSYL TRANSFERASE SQD2"/>
    <property type="match status" value="1"/>
</dbReference>
<feature type="region of interest" description="Disordered" evidence="1">
    <location>
        <begin position="388"/>
        <end position="411"/>
    </location>
</feature>
<dbReference type="InterPro" id="IPR050194">
    <property type="entry name" value="Glycosyltransferase_grp1"/>
</dbReference>
<dbReference type="SUPFAM" id="SSF53756">
    <property type="entry name" value="UDP-Glycosyltransferase/glycogen phosphorylase"/>
    <property type="match status" value="1"/>
</dbReference>
<evidence type="ECO:0000313" key="5">
    <source>
        <dbReference type="Proteomes" id="UP001548590"/>
    </source>
</evidence>
<dbReference type="Proteomes" id="UP001548590">
    <property type="component" value="Unassembled WGS sequence"/>
</dbReference>
<evidence type="ECO:0000256" key="1">
    <source>
        <dbReference type="SAM" id="MobiDB-lite"/>
    </source>
</evidence>
<evidence type="ECO:0000313" key="4">
    <source>
        <dbReference type="EMBL" id="MET1492074.1"/>
    </source>
</evidence>
<dbReference type="Gene3D" id="3.40.50.2000">
    <property type="entry name" value="Glycogen Phosphorylase B"/>
    <property type="match status" value="2"/>
</dbReference>
<evidence type="ECO:0000259" key="3">
    <source>
        <dbReference type="Pfam" id="PF13439"/>
    </source>
</evidence>
<evidence type="ECO:0000259" key="2">
    <source>
        <dbReference type="Pfam" id="PF00534"/>
    </source>
</evidence>
<feature type="domain" description="Glycosyl transferase family 1" evidence="2">
    <location>
        <begin position="198"/>
        <end position="361"/>
    </location>
</feature>
<protein>
    <submittedName>
        <fullName evidence="4">Glycosyltransferase</fullName>
        <ecNumber evidence="4">2.4.-.-</ecNumber>
    </submittedName>
</protein>
<dbReference type="EMBL" id="JBEWLZ010000020">
    <property type="protein sequence ID" value="MET1492074.1"/>
    <property type="molecule type" value="Genomic_DNA"/>
</dbReference>
<name>A0ABV2CVW8_9RHOO</name>
<accession>A0ABV2CVW8</accession>
<keyword evidence="4" id="KW-0808">Transferase</keyword>
<dbReference type="EC" id="2.4.-.-" evidence="4"/>
<proteinExistence type="predicted"/>
<dbReference type="Pfam" id="PF13439">
    <property type="entry name" value="Glyco_transf_4"/>
    <property type="match status" value="1"/>
</dbReference>
<dbReference type="Pfam" id="PF00534">
    <property type="entry name" value="Glycos_transf_1"/>
    <property type="match status" value="1"/>
</dbReference>
<sequence>MKILMISDVYFPRINGVSSSIETFRKGLLDCGMESTLVAPAYQPEQTGVASDPDGVVRIPARKVPFDPEDRLMHRRMLDQWLAGHAAGFDLVHIQTPFLAHYAGVKAARAAGLPVLASYHTYFEEYLHHYIPLLPRSLTRAAARRFSRAQCNDLDAVIVPSRAMEQTLHDYGVSRPLQIIPTGLREQHFLNGDGAGFRFQHGIDPARPLLLFVGRVAFEKNIGFLLEVVEQLRRSQPEVLLLITGEGPAQEGLRADCERRALSYNVRFMGYLDRSHSLADCYQAADLFVFASRTETQGLVLLEAMAQGKPVVALSAMGTRDILENTPGAVIARDDVLHFSQCVGELLQDRARLIQLGRAARASAERWSGKEMAQRVAALYESIDAQHHRPARSARAASPQGVLSGQDNPLT</sequence>
<organism evidence="4 5">
    <name type="scientific">Uliginosibacterium paludis</name>
    <dbReference type="NCBI Taxonomy" id="1615952"/>
    <lineage>
        <taxon>Bacteria</taxon>
        <taxon>Pseudomonadati</taxon>
        <taxon>Pseudomonadota</taxon>
        <taxon>Betaproteobacteria</taxon>
        <taxon>Rhodocyclales</taxon>
        <taxon>Zoogloeaceae</taxon>
        <taxon>Uliginosibacterium</taxon>
    </lineage>
</organism>
<dbReference type="InterPro" id="IPR001296">
    <property type="entry name" value="Glyco_trans_1"/>
</dbReference>
<reference evidence="4 5" key="1">
    <citation type="submission" date="2024-07" db="EMBL/GenBank/DDBJ databases">
        <title>Uliginosibacterium paludis KCTC:42655.</title>
        <authorList>
            <person name="Kim M.K."/>
        </authorList>
    </citation>
    <scope>NUCLEOTIDE SEQUENCE [LARGE SCALE GENOMIC DNA]</scope>
    <source>
        <strain evidence="4 5">KCTC 42655</strain>
    </source>
</reference>
<dbReference type="RefSeq" id="WP_345930434.1">
    <property type="nucleotide sequence ID" value="NZ_JBDIVF010000017.1"/>
</dbReference>
<feature type="domain" description="Glycosyltransferase subfamily 4-like N-terminal" evidence="3">
    <location>
        <begin position="14"/>
        <end position="184"/>
    </location>
</feature>
<dbReference type="InterPro" id="IPR028098">
    <property type="entry name" value="Glyco_trans_4-like_N"/>
</dbReference>
<feature type="compositionally biased region" description="Polar residues" evidence="1">
    <location>
        <begin position="401"/>
        <end position="411"/>
    </location>
</feature>
<keyword evidence="4" id="KW-0328">Glycosyltransferase</keyword>
<keyword evidence="5" id="KW-1185">Reference proteome</keyword>
<dbReference type="GO" id="GO:0016757">
    <property type="term" value="F:glycosyltransferase activity"/>
    <property type="evidence" value="ECO:0007669"/>
    <property type="project" value="UniProtKB-KW"/>
</dbReference>
<comment type="caution">
    <text evidence="4">The sequence shown here is derived from an EMBL/GenBank/DDBJ whole genome shotgun (WGS) entry which is preliminary data.</text>
</comment>